<name>A0ABW0NXT3_9HYPH</name>
<evidence type="ECO:0000313" key="1">
    <source>
        <dbReference type="EMBL" id="MFC5503694.1"/>
    </source>
</evidence>
<dbReference type="PANTHER" id="PTHR47473">
    <property type="entry name" value="BTA1P"/>
    <property type="match status" value="1"/>
</dbReference>
<proteinExistence type="predicted"/>
<protein>
    <submittedName>
        <fullName evidence="1">DUF3419 family protein</fullName>
    </submittedName>
</protein>
<dbReference type="PANTHER" id="PTHR47473:SF1">
    <property type="entry name" value="METHYLTRANSFERASE DOMAIN-CONTAINING PROTEIN"/>
    <property type="match status" value="1"/>
</dbReference>
<reference evidence="2" key="1">
    <citation type="journal article" date="2019" name="Int. J. Syst. Evol. Microbiol.">
        <title>The Global Catalogue of Microorganisms (GCM) 10K type strain sequencing project: providing services to taxonomists for standard genome sequencing and annotation.</title>
        <authorList>
            <consortium name="The Broad Institute Genomics Platform"/>
            <consortium name="The Broad Institute Genome Sequencing Center for Infectious Disease"/>
            <person name="Wu L."/>
            <person name="Ma J."/>
        </authorList>
    </citation>
    <scope>NUCLEOTIDE SEQUENCE [LARGE SCALE GENOMIC DNA]</scope>
    <source>
        <strain evidence="2">CCUG 43117</strain>
    </source>
</reference>
<dbReference type="InterPro" id="IPR021829">
    <property type="entry name" value="DUF3419"/>
</dbReference>
<evidence type="ECO:0000313" key="2">
    <source>
        <dbReference type="Proteomes" id="UP001596060"/>
    </source>
</evidence>
<dbReference type="EMBL" id="JBHSLU010000003">
    <property type="protein sequence ID" value="MFC5503694.1"/>
    <property type="molecule type" value="Genomic_DNA"/>
</dbReference>
<dbReference type="Proteomes" id="UP001596060">
    <property type="component" value="Unassembled WGS sequence"/>
</dbReference>
<accession>A0ABW0NXT3</accession>
<keyword evidence="2" id="KW-1185">Reference proteome</keyword>
<dbReference type="Pfam" id="PF11899">
    <property type="entry name" value="DUF3419"/>
    <property type="match status" value="1"/>
</dbReference>
<sequence>MASEGPVTDQATRTVRAVRRTTSKGLTTAVHRSKALSKAGLLERMFTLAFSGLVYPQIWEDPVVDMEALALKPDDHVVAIASGSCNVLSYLTADPAKISAIDLNGAHIALGKLKLAALARMTRHDTFLRFFGQAQSRDNIAFYDREIAPHLDATSRAYWEGRGLDGRRRIGMFAGNVYRFGLLGRFIGAGHLLGRALGCDPRKMLEARDLAEQRALFERHLAPVFDKPLVRWLIRQPASLYGLGIPPAQYKALAADGADGIRGALYDRLERLACGFDLKANYFARQAFGRGYEPAEDAALPPYLQRAHFEKVRARAARVSYHQRAITAFLAEQPAESCDAYVLLDAQDWMNDADLTALWTQITRTSRPSARVIFRTAADERLLPGRVPAEILEQWRYEEDKSRALNARDRSAIYGGFHLYVRPEAVA</sequence>
<organism evidence="1 2">
    <name type="scientific">Bosea massiliensis</name>
    <dbReference type="NCBI Taxonomy" id="151419"/>
    <lineage>
        <taxon>Bacteria</taxon>
        <taxon>Pseudomonadati</taxon>
        <taxon>Pseudomonadota</taxon>
        <taxon>Alphaproteobacteria</taxon>
        <taxon>Hyphomicrobiales</taxon>
        <taxon>Boseaceae</taxon>
        <taxon>Bosea</taxon>
    </lineage>
</organism>
<comment type="caution">
    <text evidence="1">The sequence shown here is derived from an EMBL/GenBank/DDBJ whole genome shotgun (WGS) entry which is preliminary data.</text>
</comment>
<dbReference type="RefSeq" id="WP_082735473.1">
    <property type="nucleotide sequence ID" value="NZ_JBHSLU010000003.1"/>
</dbReference>
<gene>
    <name evidence="1" type="ORF">ACFPN9_00320</name>
</gene>